<name>A0A4Y8SPV6_9SPHI</name>
<feature type="transmembrane region" description="Helical" evidence="1">
    <location>
        <begin position="59"/>
        <end position="78"/>
    </location>
</feature>
<dbReference type="RefSeq" id="WP_133229434.1">
    <property type="nucleotide sequence ID" value="NZ_SOZE01000001.1"/>
</dbReference>
<feature type="transmembrane region" description="Helical" evidence="1">
    <location>
        <begin position="7"/>
        <end position="25"/>
    </location>
</feature>
<keyword evidence="1" id="KW-0812">Transmembrane</keyword>
<keyword evidence="3" id="KW-1185">Reference proteome</keyword>
<organism evidence="2 3">
    <name type="scientific">Mucilaginibacter psychrotolerans</name>
    <dbReference type="NCBI Taxonomy" id="1524096"/>
    <lineage>
        <taxon>Bacteria</taxon>
        <taxon>Pseudomonadati</taxon>
        <taxon>Bacteroidota</taxon>
        <taxon>Sphingobacteriia</taxon>
        <taxon>Sphingobacteriales</taxon>
        <taxon>Sphingobacteriaceae</taxon>
        <taxon>Mucilaginibacter</taxon>
    </lineage>
</organism>
<dbReference type="EMBL" id="SOZE01000001">
    <property type="protein sequence ID" value="TFF40938.1"/>
    <property type="molecule type" value="Genomic_DNA"/>
</dbReference>
<feature type="transmembrane region" description="Helical" evidence="1">
    <location>
        <begin position="98"/>
        <end position="114"/>
    </location>
</feature>
<keyword evidence="1" id="KW-0472">Membrane</keyword>
<dbReference type="OrthoDB" id="660780at2"/>
<reference evidence="2 3" key="1">
    <citation type="journal article" date="2017" name="Int. J. Syst. Evol. Microbiol.">
        <title>Mucilaginibacterpsychrotolerans sp. nov., isolated from peatlands.</title>
        <authorList>
            <person name="Deng Y."/>
            <person name="Shen L."/>
            <person name="Xu B."/>
            <person name="Liu Y."/>
            <person name="Gu Z."/>
            <person name="Liu H."/>
            <person name="Zhou Y."/>
        </authorList>
    </citation>
    <scope>NUCLEOTIDE SEQUENCE [LARGE SCALE GENOMIC DNA]</scope>
    <source>
        <strain evidence="2 3">NH7-4</strain>
    </source>
</reference>
<evidence type="ECO:0000313" key="2">
    <source>
        <dbReference type="EMBL" id="TFF40938.1"/>
    </source>
</evidence>
<evidence type="ECO:0000256" key="1">
    <source>
        <dbReference type="SAM" id="Phobius"/>
    </source>
</evidence>
<feature type="transmembrane region" description="Helical" evidence="1">
    <location>
        <begin position="31"/>
        <end position="52"/>
    </location>
</feature>
<sequence length="299" mass="34017">MAAKQKLGNPFFVTAVLVLMINDWYCKPNFHNVLTGKLSDFAGLFAFAYFLGALWPRRVLLVHTATLVLFMVWKSPLAQPFIDSLNGAGVPIDRVVDYSDYVALLVLPLSYYLFNASGSYCLKPVLRNLVICFSVLSFVATSMVRGKYTKITGINKTYSFNFSKRELVSRVNSLQLEYIKDLDKYVRSHNSSKSLKISPDTANIDFDSKTNTFYFSSNFNKKDTIAQLLDYKRLQDADTIRLRTMHSDINISGDGKHSELKLLGLMRYVELRDKSDAQEKAVGLFEKWVIKKIDKGYGK</sequence>
<dbReference type="AlphaFoldDB" id="A0A4Y8SPV6"/>
<evidence type="ECO:0000313" key="3">
    <source>
        <dbReference type="Proteomes" id="UP000297540"/>
    </source>
</evidence>
<dbReference type="Proteomes" id="UP000297540">
    <property type="component" value="Unassembled WGS sequence"/>
</dbReference>
<gene>
    <name evidence="2" type="ORF">E2R66_01825</name>
</gene>
<feature type="transmembrane region" description="Helical" evidence="1">
    <location>
        <begin position="126"/>
        <end position="144"/>
    </location>
</feature>
<proteinExistence type="predicted"/>
<keyword evidence="1" id="KW-1133">Transmembrane helix</keyword>
<protein>
    <submittedName>
        <fullName evidence="2">Uncharacterized protein</fullName>
    </submittedName>
</protein>
<comment type="caution">
    <text evidence="2">The sequence shown here is derived from an EMBL/GenBank/DDBJ whole genome shotgun (WGS) entry which is preliminary data.</text>
</comment>
<accession>A0A4Y8SPV6</accession>